<organism evidence="1 2">
    <name type="scientific">Paraglomus occultum</name>
    <dbReference type="NCBI Taxonomy" id="144539"/>
    <lineage>
        <taxon>Eukaryota</taxon>
        <taxon>Fungi</taxon>
        <taxon>Fungi incertae sedis</taxon>
        <taxon>Mucoromycota</taxon>
        <taxon>Glomeromycotina</taxon>
        <taxon>Glomeromycetes</taxon>
        <taxon>Paraglomerales</taxon>
        <taxon>Paraglomeraceae</taxon>
        <taxon>Paraglomus</taxon>
    </lineage>
</organism>
<dbReference type="Proteomes" id="UP000789572">
    <property type="component" value="Unassembled WGS sequence"/>
</dbReference>
<keyword evidence="2" id="KW-1185">Reference proteome</keyword>
<reference evidence="1" key="1">
    <citation type="submission" date="2021-06" db="EMBL/GenBank/DDBJ databases">
        <authorList>
            <person name="Kallberg Y."/>
            <person name="Tangrot J."/>
            <person name="Rosling A."/>
        </authorList>
    </citation>
    <scope>NUCLEOTIDE SEQUENCE</scope>
    <source>
        <strain evidence="1">IA702</strain>
    </source>
</reference>
<protein>
    <submittedName>
        <fullName evidence="1">2574_t:CDS:1</fullName>
    </submittedName>
</protein>
<feature type="non-terminal residue" evidence="1">
    <location>
        <position position="1"/>
    </location>
</feature>
<accession>A0A9N9E1A4</accession>
<gene>
    <name evidence="1" type="ORF">POCULU_LOCUS10459</name>
</gene>
<dbReference type="AlphaFoldDB" id="A0A9N9E1A4"/>
<comment type="caution">
    <text evidence="1">The sequence shown here is derived from an EMBL/GenBank/DDBJ whole genome shotgun (WGS) entry which is preliminary data.</text>
</comment>
<proteinExistence type="predicted"/>
<dbReference type="EMBL" id="CAJVPJ010005399">
    <property type="protein sequence ID" value="CAG8661070.1"/>
    <property type="molecule type" value="Genomic_DNA"/>
</dbReference>
<evidence type="ECO:0000313" key="2">
    <source>
        <dbReference type="Proteomes" id="UP000789572"/>
    </source>
</evidence>
<evidence type="ECO:0000313" key="1">
    <source>
        <dbReference type="EMBL" id="CAG8661070.1"/>
    </source>
</evidence>
<sequence>SCDRLEELVISSSFGMSRLYYRPSTNVLADVFSKSLKRLDLTKWDITYEVMDEVLKQFPSGLQYLACHSYDFSRSPEKVKKKYADMLQKKDFIVESLRVDSQKEGSRWTRPIYKIVIEFGNNACDKQKLTDKLITN</sequence>
<name>A0A9N9E1A4_9GLOM</name>